<proteinExistence type="predicted"/>
<dbReference type="PATRIC" id="fig|1293597.4.peg.1600"/>
<accession>K0NYB3</accession>
<evidence type="ECO:0000313" key="3">
    <source>
        <dbReference type="Proteomes" id="UP000051074"/>
    </source>
</evidence>
<keyword evidence="3" id="KW-1185">Reference proteome</keyword>
<evidence type="ECO:0000259" key="1">
    <source>
        <dbReference type="PROSITE" id="PS50943"/>
    </source>
</evidence>
<dbReference type="GO" id="GO:0003677">
    <property type="term" value="F:DNA binding"/>
    <property type="evidence" value="ECO:0007669"/>
    <property type="project" value="InterPro"/>
</dbReference>
<dbReference type="SUPFAM" id="SSF47413">
    <property type="entry name" value="lambda repressor-like DNA-binding domains"/>
    <property type="match status" value="1"/>
</dbReference>
<name>K0NYB3_9LACO</name>
<dbReference type="STRING" id="1293597.FC20_GL001501"/>
<protein>
    <recommendedName>
        <fullName evidence="1">HTH cro/C1-type domain-containing protein</fullName>
    </recommendedName>
</protein>
<organism evidence="2 3">
    <name type="scientific">Lactobacillus equicursoris DSM 19284 = JCM 14600 = CIP 110162</name>
    <dbReference type="NCBI Taxonomy" id="1293597"/>
    <lineage>
        <taxon>Bacteria</taxon>
        <taxon>Bacillati</taxon>
        <taxon>Bacillota</taxon>
        <taxon>Bacilli</taxon>
        <taxon>Lactobacillales</taxon>
        <taxon>Lactobacillaceae</taxon>
        <taxon>Lactobacillus</taxon>
    </lineage>
</organism>
<dbReference type="PROSITE" id="PS50943">
    <property type="entry name" value="HTH_CROC1"/>
    <property type="match status" value="1"/>
</dbReference>
<reference evidence="2 3" key="1">
    <citation type="journal article" date="2015" name="Genome Announc.">
        <title>Expanding the biotechnology potential of lactobacilli through comparative genomics of 213 strains and associated genera.</title>
        <authorList>
            <person name="Sun Z."/>
            <person name="Harris H.M."/>
            <person name="McCann A."/>
            <person name="Guo C."/>
            <person name="Argimon S."/>
            <person name="Zhang W."/>
            <person name="Yang X."/>
            <person name="Jeffery I.B."/>
            <person name="Cooney J.C."/>
            <person name="Kagawa T.F."/>
            <person name="Liu W."/>
            <person name="Song Y."/>
            <person name="Salvetti E."/>
            <person name="Wrobel A."/>
            <person name="Rasinkangas P."/>
            <person name="Parkhill J."/>
            <person name="Rea M.C."/>
            <person name="O'Sullivan O."/>
            <person name="Ritari J."/>
            <person name="Douillard F.P."/>
            <person name="Paul Ross R."/>
            <person name="Yang R."/>
            <person name="Briner A.E."/>
            <person name="Felis G.E."/>
            <person name="de Vos W.M."/>
            <person name="Barrangou R."/>
            <person name="Klaenhammer T.R."/>
            <person name="Caufield P.W."/>
            <person name="Cui Y."/>
            <person name="Zhang H."/>
            <person name="O'Toole P.W."/>
        </authorList>
    </citation>
    <scope>NUCLEOTIDE SEQUENCE [LARGE SCALE GENOMIC DNA]</scope>
    <source>
        <strain evidence="2 3">DSM 19284</strain>
    </source>
</reference>
<feature type="domain" description="HTH cro/C1-type" evidence="1">
    <location>
        <begin position="13"/>
        <end position="67"/>
    </location>
</feature>
<dbReference type="EMBL" id="AZDU01000056">
    <property type="protein sequence ID" value="KRL00183.1"/>
    <property type="molecule type" value="Genomic_DNA"/>
</dbReference>
<dbReference type="SMART" id="SM00530">
    <property type="entry name" value="HTH_XRE"/>
    <property type="match status" value="1"/>
</dbReference>
<sequence>MAEVIKGDAPAILNRLIAEKGLRKEYVAKQLGIRPSNLSDRLSGRVKFDADFAFKVSKVLGVDVKIFLTENYSK</sequence>
<dbReference type="AlphaFoldDB" id="K0NYB3"/>
<evidence type="ECO:0000313" key="2">
    <source>
        <dbReference type="EMBL" id="KRL00183.1"/>
    </source>
</evidence>
<dbReference type="Proteomes" id="UP000051074">
    <property type="component" value="Unassembled WGS sequence"/>
</dbReference>
<dbReference type="eggNOG" id="ENOG5030APK">
    <property type="taxonomic scope" value="Bacteria"/>
</dbReference>
<comment type="caution">
    <text evidence="2">The sequence shown here is derived from an EMBL/GenBank/DDBJ whole genome shotgun (WGS) entry which is preliminary data.</text>
</comment>
<dbReference type="InterPro" id="IPR001387">
    <property type="entry name" value="Cro/C1-type_HTH"/>
</dbReference>
<dbReference type="RefSeq" id="WP_008463278.1">
    <property type="nucleotide sequence ID" value="NZ_AZDU01000056.1"/>
</dbReference>
<dbReference type="CDD" id="cd00093">
    <property type="entry name" value="HTH_XRE"/>
    <property type="match status" value="1"/>
</dbReference>
<gene>
    <name evidence="2" type="ORF">FC20_GL001501</name>
</gene>
<dbReference type="Gene3D" id="1.10.260.40">
    <property type="entry name" value="lambda repressor-like DNA-binding domains"/>
    <property type="match status" value="1"/>
</dbReference>
<dbReference type="InterPro" id="IPR010982">
    <property type="entry name" value="Lambda_DNA-bd_dom_sf"/>
</dbReference>
<dbReference type="Pfam" id="PF01381">
    <property type="entry name" value="HTH_3"/>
    <property type="match status" value="1"/>
</dbReference>